<sequence length="574" mass="68419">MESCQIMAEHTVYNLEPIEECEYEFEEVDNSDLFYTDEVINKYMDLITERSPDTVYAFNTYFYKALSANGYPYVCRWTKKIDIFSKKKLFIPIHIEDHWCLVCVCLPQKSIKYYDTMGGRNFKCLKTILKYLNFEYRDKKKKKFHPRGWLLVNVKDCPQQSYTWDCRVFVCVYAEHISRGASLDFSQEHIEKVRRQIPLEIKKKKLIKSEPSHLFYNEEVINEYMDLITESSPNTVYAFNTFFYQGLSENGYSDAGRWTRRIDIFSKKKLFIPIHIEGHWILVYVCFPQKSIKYCDTMGRRNLNCLNLILKYLKLEHHDKKGECFNTNGWSMSKKNCPQQLNTRDCGLFICMLIDYFLRGTPLDFSQQHMDKYRRQIALEIKKKKLKKSVPSHLFYNDEVINKFMDVITERSPDTVYAFNTFFYKALSANGYSHVSRWTKKIDIFSKQKLFIPIHIKNHWCLVYVCFPQKSIKYYDSKGGCNMNCLKLIMDYLMFEHIDKKEEVFNPKGWLLMNVKNCPQQLNTWDCGVFVCLFAEHLSKSIPLHFSQDHIGTFRRRIELEIKKEKLKKSVPET</sequence>
<dbReference type="EnsemblMetazoa" id="XM_029489107.1">
    <property type="protein sequence ID" value="XP_029344967.1"/>
    <property type="gene ID" value="LOC100573040"/>
</dbReference>
<dbReference type="RefSeq" id="XP_029344967.1">
    <property type="nucleotide sequence ID" value="XM_029489107.1"/>
</dbReference>
<dbReference type="AlphaFoldDB" id="A0A8R2JS14"/>
<dbReference type="GO" id="GO:0005634">
    <property type="term" value="C:nucleus"/>
    <property type="evidence" value="ECO:0007669"/>
    <property type="project" value="TreeGrafter"/>
</dbReference>
<feature type="domain" description="Ubiquitin-like protease family profile" evidence="5">
    <location>
        <begin position="379"/>
        <end position="538"/>
    </location>
</feature>
<keyword evidence="3" id="KW-0378">Hydrolase</keyword>
<dbReference type="GO" id="GO:0006508">
    <property type="term" value="P:proteolysis"/>
    <property type="evidence" value="ECO:0007669"/>
    <property type="project" value="UniProtKB-KW"/>
</dbReference>
<comment type="similarity">
    <text evidence="1">Belongs to the peptidase C48 family.</text>
</comment>
<dbReference type="GO" id="GO:0016926">
    <property type="term" value="P:protein desumoylation"/>
    <property type="evidence" value="ECO:0007669"/>
    <property type="project" value="TreeGrafter"/>
</dbReference>
<dbReference type="GeneID" id="100573040"/>
<dbReference type="Proteomes" id="UP000007819">
    <property type="component" value="Chromosome A2"/>
</dbReference>
<keyword evidence="7" id="KW-1185">Reference proteome</keyword>
<dbReference type="SUPFAM" id="SSF54001">
    <property type="entry name" value="Cysteine proteinases"/>
    <property type="match status" value="3"/>
</dbReference>
<dbReference type="InterPro" id="IPR003653">
    <property type="entry name" value="Peptidase_C48_C"/>
</dbReference>
<dbReference type="OrthoDB" id="1939479at2759"/>
<evidence type="ECO:0000256" key="1">
    <source>
        <dbReference type="ARBA" id="ARBA00005234"/>
    </source>
</evidence>
<evidence type="ECO:0000256" key="2">
    <source>
        <dbReference type="ARBA" id="ARBA00022670"/>
    </source>
</evidence>
<dbReference type="KEGG" id="api:100573040"/>
<keyword evidence="2" id="KW-0645">Protease</keyword>
<dbReference type="Gene3D" id="3.40.395.10">
    <property type="entry name" value="Adenoviral Proteinase, Chain A"/>
    <property type="match status" value="3"/>
</dbReference>
<feature type="domain" description="Ubiquitin-like protease family profile" evidence="5">
    <location>
        <begin position="18"/>
        <end position="357"/>
    </location>
</feature>
<dbReference type="PANTHER" id="PTHR12606">
    <property type="entry name" value="SENTRIN/SUMO-SPECIFIC PROTEASE"/>
    <property type="match status" value="1"/>
</dbReference>
<accession>A0A8R2JS14</accession>
<organism evidence="6 7">
    <name type="scientific">Acyrthosiphon pisum</name>
    <name type="common">Pea aphid</name>
    <dbReference type="NCBI Taxonomy" id="7029"/>
    <lineage>
        <taxon>Eukaryota</taxon>
        <taxon>Metazoa</taxon>
        <taxon>Ecdysozoa</taxon>
        <taxon>Arthropoda</taxon>
        <taxon>Hexapoda</taxon>
        <taxon>Insecta</taxon>
        <taxon>Pterygota</taxon>
        <taxon>Neoptera</taxon>
        <taxon>Paraneoptera</taxon>
        <taxon>Hemiptera</taxon>
        <taxon>Sternorrhyncha</taxon>
        <taxon>Aphidomorpha</taxon>
        <taxon>Aphidoidea</taxon>
        <taxon>Aphididae</taxon>
        <taxon>Macrosiphini</taxon>
        <taxon>Acyrthosiphon</taxon>
    </lineage>
</organism>
<proteinExistence type="inferred from homology"/>
<dbReference type="PROSITE" id="PS50600">
    <property type="entry name" value="ULP_PROTEASE"/>
    <property type="match status" value="2"/>
</dbReference>
<evidence type="ECO:0000256" key="3">
    <source>
        <dbReference type="ARBA" id="ARBA00022801"/>
    </source>
</evidence>
<dbReference type="GO" id="GO:0016929">
    <property type="term" value="F:deSUMOylase activity"/>
    <property type="evidence" value="ECO:0007669"/>
    <property type="project" value="TreeGrafter"/>
</dbReference>
<reference evidence="6" key="2">
    <citation type="submission" date="2022-06" db="UniProtKB">
        <authorList>
            <consortium name="EnsemblMetazoa"/>
        </authorList>
    </citation>
    <scope>IDENTIFICATION</scope>
</reference>
<dbReference type="InterPro" id="IPR038765">
    <property type="entry name" value="Papain-like_cys_pep_sf"/>
</dbReference>
<evidence type="ECO:0000256" key="4">
    <source>
        <dbReference type="ARBA" id="ARBA00022807"/>
    </source>
</evidence>
<evidence type="ECO:0000313" key="6">
    <source>
        <dbReference type="EnsemblMetazoa" id="XP_029344967.1"/>
    </source>
</evidence>
<dbReference type="PANTHER" id="PTHR12606:SF141">
    <property type="entry name" value="GH15225P-RELATED"/>
    <property type="match status" value="1"/>
</dbReference>
<protein>
    <recommendedName>
        <fullName evidence="5">Ubiquitin-like protease family profile domain-containing protein</fullName>
    </recommendedName>
</protein>
<reference evidence="7" key="1">
    <citation type="submission" date="2010-06" db="EMBL/GenBank/DDBJ databases">
        <authorList>
            <person name="Jiang H."/>
            <person name="Abraham K."/>
            <person name="Ali S."/>
            <person name="Alsbrooks S.L."/>
            <person name="Anim B.N."/>
            <person name="Anosike U.S."/>
            <person name="Attaway T."/>
            <person name="Bandaranaike D.P."/>
            <person name="Battles P.K."/>
            <person name="Bell S.N."/>
            <person name="Bell A.V."/>
            <person name="Beltran B."/>
            <person name="Bickham C."/>
            <person name="Bustamante Y."/>
            <person name="Caleb T."/>
            <person name="Canada A."/>
            <person name="Cardenas V."/>
            <person name="Carter K."/>
            <person name="Chacko J."/>
            <person name="Chandrabose M.N."/>
            <person name="Chavez D."/>
            <person name="Chavez A."/>
            <person name="Chen L."/>
            <person name="Chu H.-S."/>
            <person name="Claassen K.J."/>
            <person name="Cockrell R."/>
            <person name="Collins M."/>
            <person name="Cooper J.A."/>
            <person name="Cree A."/>
            <person name="Curry S.M."/>
            <person name="Da Y."/>
            <person name="Dao M.D."/>
            <person name="Das B."/>
            <person name="Davila M.-L."/>
            <person name="Davy-Carroll L."/>
            <person name="Denson S."/>
            <person name="Dinh H."/>
            <person name="Ebong V.E."/>
            <person name="Edwards J.R."/>
            <person name="Egan A."/>
            <person name="El-Daye J."/>
            <person name="Escobedo L."/>
            <person name="Fernandez S."/>
            <person name="Fernando P.R."/>
            <person name="Flagg N."/>
            <person name="Forbes L.D."/>
            <person name="Fowler R.G."/>
            <person name="Fu Q."/>
            <person name="Gabisi R.A."/>
            <person name="Ganer J."/>
            <person name="Garbino Pronczuk A."/>
            <person name="Garcia R.M."/>
            <person name="Garner T."/>
            <person name="Garrett T.E."/>
            <person name="Gonzalez D.A."/>
            <person name="Hamid H."/>
            <person name="Hawkins E.S."/>
            <person name="Hirani K."/>
            <person name="Hogues M.E."/>
            <person name="Hollins B."/>
            <person name="Hsiao C.-H."/>
            <person name="Jabil R."/>
            <person name="James M.L."/>
            <person name="Jhangiani S.N."/>
            <person name="Johnson B."/>
            <person name="Johnson Q."/>
            <person name="Joshi V."/>
            <person name="Kalu J.B."/>
            <person name="Kam C."/>
            <person name="Kashfia A."/>
            <person name="Keebler J."/>
            <person name="Kisamo H."/>
            <person name="Kovar C.L."/>
            <person name="Lago L.A."/>
            <person name="Lai C.-Y."/>
            <person name="Laidlaw J."/>
            <person name="Lara F."/>
            <person name="Le T.-K."/>
            <person name="Lee S.L."/>
            <person name="Legall F.H."/>
            <person name="Lemon S.J."/>
            <person name="Lewis L.R."/>
            <person name="Li B."/>
            <person name="Liu Y."/>
            <person name="Liu Y.-S."/>
            <person name="Lopez J."/>
            <person name="Lozado R.J."/>
            <person name="Lu J."/>
            <person name="Madu R.C."/>
            <person name="Maheshwari M."/>
            <person name="Maheshwari R."/>
            <person name="Malloy K."/>
            <person name="Martinez E."/>
            <person name="Mathew T."/>
            <person name="Mercado I.C."/>
            <person name="Mercado C."/>
            <person name="Meyer B."/>
            <person name="Montgomery K."/>
            <person name="Morgan M.B."/>
            <person name="Munidasa M."/>
            <person name="Nazareth L.V."/>
            <person name="Nelson J."/>
            <person name="Ng B.M."/>
            <person name="Nguyen N.B."/>
            <person name="Nguyen P.Q."/>
            <person name="Nguyen T."/>
            <person name="Obregon M."/>
            <person name="Okwuonu G.O."/>
            <person name="Onwere C.G."/>
            <person name="Orozco G."/>
            <person name="Parra A."/>
            <person name="Patel S."/>
            <person name="Patil S."/>
            <person name="Perez A."/>
            <person name="Perez Y."/>
            <person name="Pham C."/>
            <person name="Primus E.L."/>
            <person name="Pu L.-L."/>
            <person name="Puazo M."/>
            <person name="Qin X."/>
            <person name="Quiroz J.B."/>
            <person name="Reese J."/>
            <person name="Richards S."/>
            <person name="Rives C.M."/>
            <person name="Robberts R."/>
            <person name="Ruiz S.J."/>
            <person name="Ruiz M.J."/>
            <person name="Santibanez J."/>
            <person name="Schneider B.W."/>
            <person name="Sisson I."/>
            <person name="Smith M."/>
            <person name="Sodergren E."/>
            <person name="Song X.-Z."/>
            <person name="Song B.B."/>
            <person name="Summersgill H."/>
            <person name="Thelus R."/>
            <person name="Thornton R.D."/>
            <person name="Trejos Z.Y."/>
            <person name="Usmani K."/>
            <person name="Vattathil S."/>
            <person name="Villasana D."/>
            <person name="Walker D.L."/>
            <person name="Wang S."/>
            <person name="Wang K."/>
            <person name="White C.S."/>
            <person name="Williams A.C."/>
            <person name="Williamson J."/>
            <person name="Wilson K."/>
            <person name="Woghiren I.O."/>
            <person name="Woodworth J.R."/>
            <person name="Worley K.C."/>
            <person name="Wright R.A."/>
            <person name="Wu W."/>
            <person name="Young L."/>
            <person name="Zhang L."/>
            <person name="Zhang J."/>
            <person name="Zhu Y."/>
            <person name="Muzny D.M."/>
            <person name="Weinstock G."/>
            <person name="Gibbs R.A."/>
        </authorList>
    </citation>
    <scope>NUCLEOTIDE SEQUENCE [LARGE SCALE GENOMIC DNA]</scope>
    <source>
        <strain evidence="7">LSR1</strain>
    </source>
</reference>
<evidence type="ECO:0000259" key="5">
    <source>
        <dbReference type="PROSITE" id="PS50600"/>
    </source>
</evidence>
<keyword evidence="4" id="KW-0788">Thiol protease</keyword>
<name>A0A8R2JS14_ACYPI</name>
<dbReference type="Pfam" id="PF02902">
    <property type="entry name" value="Peptidase_C48"/>
    <property type="match status" value="3"/>
</dbReference>
<evidence type="ECO:0000313" key="7">
    <source>
        <dbReference type="Proteomes" id="UP000007819"/>
    </source>
</evidence>